<dbReference type="Proteomes" id="UP001185028">
    <property type="component" value="Unassembled WGS sequence"/>
</dbReference>
<dbReference type="RefSeq" id="WP_188776431.1">
    <property type="nucleotide sequence ID" value="NZ_BMMB01000006.1"/>
</dbReference>
<evidence type="ECO:0000313" key="3">
    <source>
        <dbReference type="Proteomes" id="UP001185028"/>
    </source>
</evidence>
<accession>A0ABU1J3Z9</accession>
<organism evidence="2 3">
    <name type="scientific">Paenibacillus hunanensis</name>
    <dbReference type="NCBI Taxonomy" id="539262"/>
    <lineage>
        <taxon>Bacteria</taxon>
        <taxon>Bacillati</taxon>
        <taxon>Bacillota</taxon>
        <taxon>Bacilli</taxon>
        <taxon>Bacillales</taxon>
        <taxon>Paenibacillaceae</taxon>
        <taxon>Paenibacillus</taxon>
    </lineage>
</organism>
<evidence type="ECO:0000256" key="1">
    <source>
        <dbReference type="SAM" id="Phobius"/>
    </source>
</evidence>
<protein>
    <submittedName>
        <fullName evidence="2">Cyclic lactone autoinducer peptide</fullName>
    </submittedName>
</protein>
<comment type="caution">
    <text evidence="2">The sequence shown here is derived from an EMBL/GenBank/DDBJ whole genome shotgun (WGS) entry which is preliminary data.</text>
</comment>
<sequence>MRLIQYGYLITATILSSLAVLFVSAASAFFIYSPEAPEELLKK</sequence>
<keyword evidence="1" id="KW-0812">Transmembrane</keyword>
<evidence type="ECO:0000313" key="2">
    <source>
        <dbReference type="EMBL" id="MDR6245692.1"/>
    </source>
</evidence>
<keyword evidence="3" id="KW-1185">Reference proteome</keyword>
<proteinExistence type="predicted"/>
<keyword evidence="1" id="KW-1133">Transmembrane helix</keyword>
<gene>
    <name evidence="2" type="ORF">JOC58_003605</name>
</gene>
<dbReference type="EMBL" id="JAVDQH010000017">
    <property type="protein sequence ID" value="MDR6245692.1"/>
    <property type="molecule type" value="Genomic_DNA"/>
</dbReference>
<reference evidence="2 3" key="1">
    <citation type="submission" date="2023-07" db="EMBL/GenBank/DDBJ databases">
        <title>Genomic Encyclopedia of Type Strains, Phase IV (KMG-IV): sequencing the most valuable type-strain genomes for metagenomic binning, comparative biology and taxonomic classification.</title>
        <authorList>
            <person name="Goeker M."/>
        </authorList>
    </citation>
    <scope>NUCLEOTIDE SEQUENCE [LARGE SCALE GENOMIC DNA]</scope>
    <source>
        <strain evidence="2 3">DSM 22170</strain>
    </source>
</reference>
<name>A0ABU1J3Z9_9BACL</name>
<dbReference type="InterPro" id="IPR009229">
    <property type="entry name" value="AgrD"/>
</dbReference>
<dbReference type="NCBIfam" id="TIGR04223">
    <property type="entry name" value="quorum_AgrD"/>
    <property type="match status" value="1"/>
</dbReference>
<keyword evidence="1" id="KW-0472">Membrane</keyword>
<feature type="transmembrane region" description="Helical" evidence="1">
    <location>
        <begin position="7"/>
        <end position="32"/>
    </location>
</feature>